<dbReference type="CDD" id="cd01671">
    <property type="entry name" value="CARD"/>
    <property type="match status" value="1"/>
</dbReference>
<dbReference type="SUPFAM" id="SSF47986">
    <property type="entry name" value="DEATH domain"/>
    <property type="match status" value="2"/>
</dbReference>
<evidence type="ECO:0000259" key="1">
    <source>
        <dbReference type="PROSITE" id="PS50017"/>
    </source>
</evidence>
<dbReference type="GO" id="GO:0007165">
    <property type="term" value="P:signal transduction"/>
    <property type="evidence" value="ECO:0007669"/>
    <property type="project" value="InterPro"/>
</dbReference>
<feature type="domain" description="Death" evidence="1">
    <location>
        <begin position="164"/>
        <end position="201"/>
    </location>
</feature>
<dbReference type="CDD" id="cd01670">
    <property type="entry name" value="Death"/>
    <property type="match status" value="1"/>
</dbReference>
<reference evidence="3" key="1">
    <citation type="submission" date="2020-11" db="EMBL/GenBank/DDBJ databases">
        <authorList>
            <person name="Tran Van P."/>
        </authorList>
    </citation>
    <scope>NUCLEOTIDE SEQUENCE</scope>
</reference>
<evidence type="ECO:0000259" key="2">
    <source>
        <dbReference type="PROSITE" id="PS50209"/>
    </source>
</evidence>
<sequence>MELQNVAKLQALQHDLRSQLIFEHIATPLLQHELINREDYQRITSKLTDPEKVDVLLEVLQNKTQHSFNKFVAILTEDYRWLAQRLLEVQPALDSVNMRTNERDIHKLDRAITREMMNMVRHNLRASRGWTSLAHTLGMSKQIHGIRTKVLVYGEDADMCVLYLLQDWVGVASKKATLNNLIHALREEEYNDVAEQVAHPGWVPTDIWEEAEADKHALLLPEVELEEVNPHLRGRRVENHLGKTTPVHPTEIRTSISPSSAVELYTTSALANYATEAGSSTEEWIDYLGHKQPRPSPPHPTGDWSLFSIPPCLIDISQKVFNTFGQAKNAFT</sequence>
<dbReference type="PROSITE" id="PS50017">
    <property type="entry name" value="DEATH_DOMAIN"/>
    <property type="match status" value="1"/>
</dbReference>
<dbReference type="Pfam" id="PF00619">
    <property type="entry name" value="CARD"/>
    <property type="match status" value="1"/>
</dbReference>
<dbReference type="Gene3D" id="1.10.533.10">
    <property type="entry name" value="Death Domain, Fas"/>
    <property type="match status" value="2"/>
</dbReference>
<feature type="domain" description="CARD" evidence="2">
    <location>
        <begin position="1"/>
        <end position="90"/>
    </location>
</feature>
<gene>
    <name evidence="3" type="ORF">TDIB3V08_LOCUS1898</name>
</gene>
<dbReference type="Pfam" id="PF00531">
    <property type="entry name" value="Death"/>
    <property type="match status" value="1"/>
</dbReference>
<protein>
    <recommendedName>
        <fullName evidence="4">CARD domain-containing protein</fullName>
    </recommendedName>
</protein>
<dbReference type="AlphaFoldDB" id="A0A7R8VCD8"/>
<dbReference type="InterPro" id="IPR011029">
    <property type="entry name" value="DEATH-like_dom_sf"/>
</dbReference>
<organism evidence="3">
    <name type="scientific">Timema douglasi</name>
    <name type="common">Walking stick</name>
    <dbReference type="NCBI Taxonomy" id="61478"/>
    <lineage>
        <taxon>Eukaryota</taxon>
        <taxon>Metazoa</taxon>
        <taxon>Ecdysozoa</taxon>
        <taxon>Arthropoda</taxon>
        <taxon>Hexapoda</taxon>
        <taxon>Insecta</taxon>
        <taxon>Pterygota</taxon>
        <taxon>Neoptera</taxon>
        <taxon>Polyneoptera</taxon>
        <taxon>Phasmatodea</taxon>
        <taxon>Timematodea</taxon>
        <taxon>Timematoidea</taxon>
        <taxon>Timematidae</taxon>
        <taxon>Timema</taxon>
    </lineage>
</organism>
<dbReference type="GO" id="GO:0042981">
    <property type="term" value="P:regulation of apoptotic process"/>
    <property type="evidence" value="ECO:0007669"/>
    <property type="project" value="InterPro"/>
</dbReference>
<dbReference type="InterPro" id="IPR000488">
    <property type="entry name" value="Death_dom"/>
</dbReference>
<proteinExistence type="predicted"/>
<name>A0A7R8VCD8_TIMDO</name>
<evidence type="ECO:0000313" key="3">
    <source>
        <dbReference type="EMBL" id="CAD7195514.1"/>
    </source>
</evidence>
<dbReference type="InterPro" id="IPR001315">
    <property type="entry name" value="CARD"/>
</dbReference>
<dbReference type="PROSITE" id="PS50209">
    <property type="entry name" value="CARD"/>
    <property type="match status" value="1"/>
</dbReference>
<dbReference type="EMBL" id="OA564774">
    <property type="protein sequence ID" value="CAD7195514.1"/>
    <property type="molecule type" value="Genomic_DNA"/>
</dbReference>
<accession>A0A7R8VCD8</accession>
<evidence type="ECO:0008006" key="4">
    <source>
        <dbReference type="Google" id="ProtNLM"/>
    </source>
</evidence>